<evidence type="ECO:0000256" key="1">
    <source>
        <dbReference type="SAM" id="Phobius"/>
    </source>
</evidence>
<dbReference type="AlphaFoldDB" id="L8JGC7"/>
<dbReference type="Proteomes" id="UP000011134">
    <property type="component" value="Unassembled WGS sequence"/>
</dbReference>
<name>L8JGC7_9GAMM</name>
<keyword evidence="1" id="KW-0812">Transmembrane</keyword>
<feature type="transmembrane region" description="Helical" evidence="1">
    <location>
        <begin position="17"/>
        <end position="36"/>
    </location>
</feature>
<protein>
    <submittedName>
        <fullName evidence="2">Uncharacterized protein</fullName>
    </submittedName>
</protein>
<keyword evidence="1" id="KW-1133">Transmembrane helix</keyword>
<evidence type="ECO:0000313" key="3">
    <source>
        <dbReference type="Proteomes" id="UP000011134"/>
    </source>
</evidence>
<gene>
    <name evidence="2" type="ORF">C942_04185</name>
</gene>
<sequence>MGCCNQAPVGGSKNMSVLVKGIVVLAVAILMLVVLFG</sequence>
<dbReference type="EMBL" id="AMZO01000006">
    <property type="protein sequence ID" value="ELR66487.1"/>
    <property type="molecule type" value="Genomic_DNA"/>
</dbReference>
<dbReference type="PATRIC" id="fig|1056511.3.peg.1015"/>
<accession>L8JGC7</accession>
<reference evidence="2 3" key="1">
    <citation type="submission" date="2012-12" db="EMBL/GenBank/DDBJ databases">
        <title>Genome Assembly of Photobacterium sp. AK15.</title>
        <authorList>
            <person name="Khatri I."/>
            <person name="Vaidya B."/>
            <person name="Srinivas T.N.R."/>
            <person name="Subramanian S."/>
            <person name="Pinnaka A."/>
        </authorList>
    </citation>
    <scope>NUCLEOTIDE SEQUENCE [LARGE SCALE GENOMIC DNA]</scope>
    <source>
        <strain evidence="2 3">AK15</strain>
    </source>
</reference>
<keyword evidence="3" id="KW-1185">Reference proteome</keyword>
<comment type="caution">
    <text evidence="2">The sequence shown here is derived from an EMBL/GenBank/DDBJ whole genome shotgun (WGS) entry which is preliminary data.</text>
</comment>
<keyword evidence="1" id="KW-0472">Membrane</keyword>
<evidence type="ECO:0000313" key="2">
    <source>
        <dbReference type="EMBL" id="ELR66487.1"/>
    </source>
</evidence>
<proteinExistence type="predicted"/>
<organism evidence="2 3">
    <name type="scientific">Photobacterium marinum</name>
    <dbReference type="NCBI Taxonomy" id="1056511"/>
    <lineage>
        <taxon>Bacteria</taxon>
        <taxon>Pseudomonadati</taxon>
        <taxon>Pseudomonadota</taxon>
        <taxon>Gammaproteobacteria</taxon>
        <taxon>Vibrionales</taxon>
        <taxon>Vibrionaceae</taxon>
        <taxon>Photobacterium</taxon>
    </lineage>
</organism>